<dbReference type="RefSeq" id="WP_106281432.1">
    <property type="nucleotide sequence ID" value="NZ_PVTG01000020.1"/>
</dbReference>
<feature type="domain" description="Phospholipid/glycerol acyltransferase" evidence="1">
    <location>
        <begin position="75"/>
        <end position="180"/>
    </location>
</feature>
<comment type="caution">
    <text evidence="2">The sequence shown here is derived from an EMBL/GenBank/DDBJ whole genome shotgun (WGS) entry which is preliminary data.</text>
</comment>
<evidence type="ECO:0000313" key="2">
    <source>
        <dbReference type="EMBL" id="PRY40245.1"/>
    </source>
</evidence>
<dbReference type="OrthoDB" id="5192813at2"/>
<organism evidence="2 3">
    <name type="scientific">Geodermatophilus tzadiensis</name>
    <dbReference type="NCBI Taxonomy" id="1137988"/>
    <lineage>
        <taxon>Bacteria</taxon>
        <taxon>Bacillati</taxon>
        <taxon>Actinomycetota</taxon>
        <taxon>Actinomycetes</taxon>
        <taxon>Geodermatophilales</taxon>
        <taxon>Geodermatophilaceae</taxon>
        <taxon>Geodermatophilus</taxon>
    </lineage>
</organism>
<accession>A0A2T0T3I6</accession>
<dbReference type="EMBL" id="PVTG01000020">
    <property type="protein sequence ID" value="PRY40245.1"/>
    <property type="molecule type" value="Genomic_DNA"/>
</dbReference>
<keyword evidence="3" id="KW-1185">Reference proteome</keyword>
<protein>
    <recommendedName>
        <fullName evidence="1">Phospholipid/glycerol acyltransferase domain-containing protein</fullName>
    </recommendedName>
</protein>
<evidence type="ECO:0000313" key="3">
    <source>
        <dbReference type="Proteomes" id="UP000239210"/>
    </source>
</evidence>
<name>A0A2T0T3I6_9ACTN</name>
<dbReference type="Proteomes" id="UP000239210">
    <property type="component" value="Unassembled WGS sequence"/>
</dbReference>
<evidence type="ECO:0000259" key="1">
    <source>
        <dbReference type="SMART" id="SM00563"/>
    </source>
</evidence>
<dbReference type="AlphaFoldDB" id="A0A2T0T3I6"/>
<gene>
    <name evidence="2" type="ORF">LY71_12086</name>
</gene>
<dbReference type="InterPro" id="IPR002123">
    <property type="entry name" value="Plipid/glycerol_acylTrfase"/>
</dbReference>
<reference evidence="2 3" key="1">
    <citation type="submission" date="2018-03" db="EMBL/GenBank/DDBJ databases">
        <title>Genomic Encyclopedia of Archaeal and Bacterial Type Strains, Phase II (KMG-II): from individual species to whole genera.</title>
        <authorList>
            <person name="Goeker M."/>
        </authorList>
    </citation>
    <scope>NUCLEOTIDE SEQUENCE [LARGE SCALE GENOMIC DNA]</scope>
    <source>
        <strain evidence="2 3">DSM 45416</strain>
    </source>
</reference>
<sequence length="238" mass="24147">MHAPTPAPTPALTPVLTPVLARTAARTAVRAATASWGGERRRQRLRVCTSAELLTALGLRVRVVSSPVGWPRGPRLVVADAAGWLDVLALATVVPGTPVVDAALAGTPLARVLARRGGLLVDDGSAATRAAVTALLRRGDTVVTSPGGTTGGGPGRFRPDALAPAVDAQAAVCPVAVRPAAGDVVEVHLLPALEPGRAARPLAALAGYAVAHVPESDVPLPARAARARPEPGYRRTGP</sequence>
<proteinExistence type="predicted"/>
<dbReference type="GO" id="GO:0016746">
    <property type="term" value="F:acyltransferase activity"/>
    <property type="evidence" value="ECO:0007669"/>
    <property type="project" value="InterPro"/>
</dbReference>
<dbReference type="SMART" id="SM00563">
    <property type="entry name" value="PlsC"/>
    <property type="match status" value="1"/>
</dbReference>